<accession>A0A835YX44</accession>
<dbReference type="AlphaFoldDB" id="A0A835YX44"/>
<proteinExistence type="predicted"/>
<dbReference type="InterPro" id="IPR038752">
    <property type="entry name" value="IQCH"/>
</dbReference>
<sequence>MRRYDTFPAHFPLASVLLYSPGCMSTHFPLASVLLYASGCMSPHFPLASVLLYLPGCMRRIRLLVKGRPALLIAGAPGWQDRRLALALGVPLLGPPSGGVGALCATRSGVRSVFDGGTPPGAHELYHEDEVATALAALISAHIDVGRWVIRLECAWQGRGIAFVDTSRVQCVGQLRQERRAVLKAAGGGGAAWHEPLIQLAARERIAQELRAYLPKYATICDGASYRSWAHFARHVARLGCVIEAEADAPLGRPQATLFLPPGGGEPLLLCASEQLLSEGYRPLGWAAPQRAVPARALEGAARGAARVSAAAGYRPLGWAAPQRAVPARALQGAARAVCGALQAQGAVGYATVTFAAFWDAAKGAKFSTQCSVAEVLKSGARCKRPFWDAAKGTKRLWGVGLELGLSDAAAAHMQCSAMLGGAARHLGIYRQAASGSSAAPMCSAMLGGAARHLGVYRQAASGGSAAPVPESTGSSGDTASTSRGEGQLSTAAAPCHVYLSYLYHPQLADVHLGALFKYSRLEGVNFDMQSRHGVLFELLGGLSCGAVAMLASAPSHRDALTRALRGLKFLRQVAGAPPPGAAARGEPAWFLEAAATLALQLQRMKSGGGGGGSDGGGSGSSGSGSGSCGGSCGGSDGGICGGADPWSPQLGGAVDADLPELTRMRQAAANAADAKKCV</sequence>
<feature type="region of interest" description="Disordered" evidence="1">
    <location>
        <begin position="465"/>
        <end position="487"/>
    </location>
</feature>
<evidence type="ECO:0000256" key="1">
    <source>
        <dbReference type="SAM" id="MobiDB-lite"/>
    </source>
</evidence>
<evidence type="ECO:0000259" key="2">
    <source>
        <dbReference type="Pfam" id="PF24923"/>
    </source>
</evidence>
<feature type="compositionally biased region" description="Gly residues" evidence="1">
    <location>
        <begin position="607"/>
        <end position="628"/>
    </location>
</feature>
<organism evidence="3 4">
    <name type="scientific">Tribonema minus</name>
    <dbReference type="NCBI Taxonomy" id="303371"/>
    <lineage>
        <taxon>Eukaryota</taxon>
        <taxon>Sar</taxon>
        <taxon>Stramenopiles</taxon>
        <taxon>Ochrophyta</taxon>
        <taxon>PX clade</taxon>
        <taxon>Xanthophyceae</taxon>
        <taxon>Tribonematales</taxon>
        <taxon>Tribonemataceae</taxon>
        <taxon>Tribonema</taxon>
    </lineage>
</organism>
<dbReference type="EMBL" id="JAFCMP010000217">
    <property type="protein sequence ID" value="KAG5183332.1"/>
    <property type="molecule type" value="Genomic_DNA"/>
</dbReference>
<dbReference type="Pfam" id="PF24923">
    <property type="entry name" value="ATP-grasp_IQCH"/>
    <property type="match status" value="1"/>
</dbReference>
<feature type="compositionally biased region" description="Low complexity" evidence="1">
    <location>
        <begin position="472"/>
        <end position="485"/>
    </location>
</feature>
<reference evidence="3" key="1">
    <citation type="submission" date="2021-02" db="EMBL/GenBank/DDBJ databases">
        <title>First Annotated Genome of the Yellow-green Alga Tribonema minus.</title>
        <authorList>
            <person name="Mahan K.M."/>
        </authorList>
    </citation>
    <scope>NUCLEOTIDE SEQUENCE</scope>
    <source>
        <strain evidence="3">UTEX B ZZ1240</strain>
    </source>
</reference>
<dbReference type="PANTHER" id="PTHR14465">
    <property type="entry name" value="IQ DOMAIN-CONTAINING PROTEIN H"/>
    <property type="match status" value="1"/>
</dbReference>
<keyword evidence="4" id="KW-1185">Reference proteome</keyword>
<protein>
    <recommendedName>
        <fullName evidence="2">IQCH-like ATP-grasp domain-containing protein</fullName>
    </recommendedName>
</protein>
<name>A0A835YX44_9STRA</name>
<gene>
    <name evidence="3" type="ORF">JKP88DRAFT_290426</name>
</gene>
<dbReference type="PANTHER" id="PTHR14465:SF0">
    <property type="entry name" value="IQ DOMAIN-CONTAINING PROTEIN H"/>
    <property type="match status" value="1"/>
</dbReference>
<feature type="region of interest" description="Disordered" evidence="1">
    <location>
        <begin position="606"/>
        <end position="628"/>
    </location>
</feature>
<dbReference type="Proteomes" id="UP000664859">
    <property type="component" value="Unassembled WGS sequence"/>
</dbReference>
<dbReference type="InterPro" id="IPR056855">
    <property type="entry name" value="ATP-grasp_IQCH"/>
</dbReference>
<dbReference type="OrthoDB" id="2117703at2759"/>
<evidence type="ECO:0000313" key="3">
    <source>
        <dbReference type="EMBL" id="KAG5183332.1"/>
    </source>
</evidence>
<evidence type="ECO:0000313" key="4">
    <source>
        <dbReference type="Proteomes" id="UP000664859"/>
    </source>
</evidence>
<comment type="caution">
    <text evidence="3">The sequence shown here is derived from an EMBL/GenBank/DDBJ whole genome shotgun (WGS) entry which is preliminary data.</text>
</comment>
<feature type="domain" description="IQCH-like ATP-grasp" evidence="2">
    <location>
        <begin position="101"/>
        <end position="302"/>
    </location>
</feature>